<organism evidence="2 3">
    <name type="scientific">Rubrimonas cliftonensis</name>
    <dbReference type="NCBI Taxonomy" id="89524"/>
    <lineage>
        <taxon>Bacteria</taxon>
        <taxon>Pseudomonadati</taxon>
        <taxon>Pseudomonadota</taxon>
        <taxon>Alphaproteobacteria</taxon>
        <taxon>Rhodobacterales</taxon>
        <taxon>Paracoccaceae</taxon>
        <taxon>Rubrimonas</taxon>
    </lineage>
</organism>
<feature type="signal peptide" evidence="1">
    <location>
        <begin position="1"/>
        <end position="20"/>
    </location>
</feature>
<evidence type="ECO:0000256" key="1">
    <source>
        <dbReference type="SAM" id="SignalP"/>
    </source>
</evidence>
<evidence type="ECO:0000313" key="3">
    <source>
        <dbReference type="Proteomes" id="UP000198703"/>
    </source>
</evidence>
<dbReference type="RefSeq" id="WP_093255751.1">
    <property type="nucleotide sequence ID" value="NZ_FNQM01000019.1"/>
</dbReference>
<dbReference type="Proteomes" id="UP000198703">
    <property type="component" value="Unassembled WGS sequence"/>
</dbReference>
<evidence type="ECO:0000313" key="2">
    <source>
        <dbReference type="EMBL" id="SEA92950.1"/>
    </source>
</evidence>
<dbReference type="OrthoDB" id="9808254at2"/>
<protein>
    <recommendedName>
        <fullName evidence="4">DUF1223 domain-containing protein</fullName>
    </recommendedName>
</protein>
<sequence>MKVTVAAAVLGACAAFAAQAGEPQGGSRGGTSGAAVAVSPVVIELFTSQGCSSCPPADALAAQLAHRGDVLVLSYHVDYWNYLGWRDTFSNEGATQRQKAYAKAMGQRMVYTPQIVVNGVKAVVGSDAGAVEAAITAAAGADPSIAALTLRAEAGEALATASMADSAPGVVVLVVYGASAEVSVERGENAGRDLATTNPVIEWTTLGPVDAEQRSWRAHLPDGAQGVAALLHGRNGAIVASAAVATPGR</sequence>
<name>A0A1H4F7Q0_9RHOB</name>
<dbReference type="AlphaFoldDB" id="A0A1H4F7Q0"/>
<feature type="chain" id="PRO_5011771155" description="DUF1223 domain-containing protein" evidence="1">
    <location>
        <begin position="21"/>
        <end position="249"/>
    </location>
</feature>
<keyword evidence="3" id="KW-1185">Reference proteome</keyword>
<accession>A0A1H4F7Q0</accession>
<dbReference type="EMBL" id="FNQM01000019">
    <property type="protein sequence ID" value="SEA92950.1"/>
    <property type="molecule type" value="Genomic_DNA"/>
</dbReference>
<dbReference type="PANTHER" id="PTHR36057:SF1">
    <property type="entry name" value="LIPOPROTEIN LIPID ATTACHMENT SITE-LIKE PROTEIN, PUTATIVE (DUF1223)-RELATED"/>
    <property type="match status" value="1"/>
</dbReference>
<reference evidence="2 3" key="1">
    <citation type="submission" date="2016-10" db="EMBL/GenBank/DDBJ databases">
        <authorList>
            <person name="de Groot N.N."/>
        </authorList>
    </citation>
    <scope>NUCLEOTIDE SEQUENCE [LARGE SCALE GENOMIC DNA]</scope>
    <source>
        <strain evidence="2 3">DSM 15345</strain>
    </source>
</reference>
<dbReference type="SUPFAM" id="SSF52833">
    <property type="entry name" value="Thioredoxin-like"/>
    <property type="match status" value="1"/>
</dbReference>
<dbReference type="InterPro" id="IPR036249">
    <property type="entry name" value="Thioredoxin-like_sf"/>
</dbReference>
<gene>
    <name evidence="2" type="ORF">SAMN05444370_1196</name>
</gene>
<dbReference type="InterPro" id="IPR010634">
    <property type="entry name" value="DUF1223"/>
</dbReference>
<proteinExistence type="predicted"/>
<dbReference type="PANTHER" id="PTHR36057">
    <property type="match status" value="1"/>
</dbReference>
<keyword evidence="1" id="KW-0732">Signal</keyword>
<dbReference type="Pfam" id="PF06764">
    <property type="entry name" value="DUF1223"/>
    <property type="match status" value="1"/>
</dbReference>
<dbReference type="STRING" id="89524.SAMN05444370_1196"/>
<evidence type="ECO:0008006" key="4">
    <source>
        <dbReference type="Google" id="ProtNLM"/>
    </source>
</evidence>